<evidence type="ECO:0000256" key="8">
    <source>
        <dbReference type="ARBA" id="ARBA00023136"/>
    </source>
</evidence>
<evidence type="ECO:0000256" key="7">
    <source>
        <dbReference type="ARBA" id="ARBA00023128"/>
    </source>
</evidence>
<dbReference type="HOGENOM" id="CLU_016236_3_0_1"/>
<keyword evidence="3" id="KW-0812">Transmembrane</keyword>
<dbReference type="eggNOG" id="ENOG502QQU5">
    <property type="taxonomic scope" value="Eukaryota"/>
</dbReference>
<keyword evidence="6" id="KW-1133">Transmembrane helix</keyword>
<evidence type="ECO:0000256" key="3">
    <source>
        <dbReference type="ARBA" id="ARBA00022692"/>
    </source>
</evidence>
<accession>G8JU83</accession>
<protein>
    <recommendedName>
        <fullName evidence="10">Mitochondrial distribution and morphology protein 32</fullName>
    </recommendedName>
</protein>
<evidence type="ECO:0000313" key="11">
    <source>
        <dbReference type="EMBL" id="AET39586.1"/>
    </source>
</evidence>
<dbReference type="Proteomes" id="UP000006790">
    <property type="component" value="Chromosome 4"/>
</dbReference>
<dbReference type="EMBL" id="CP002500">
    <property type="protein sequence ID" value="AET39586.1"/>
    <property type="molecule type" value="Genomic_DNA"/>
</dbReference>
<dbReference type="OMA" id="FAKEMVG"/>
<keyword evidence="12" id="KW-1185">Reference proteome</keyword>
<organism evidence="11 12">
    <name type="scientific">Eremothecium cymbalariae (strain CBS 270.75 / DBVPG 7215 / KCTC 17166 / NRRL Y-17582)</name>
    <name type="common">Yeast</name>
    <dbReference type="NCBI Taxonomy" id="931890"/>
    <lineage>
        <taxon>Eukaryota</taxon>
        <taxon>Fungi</taxon>
        <taxon>Dikarya</taxon>
        <taxon>Ascomycota</taxon>
        <taxon>Saccharomycotina</taxon>
        <taxon>Saccharomycetes</taxon>
        <taxon>Saccharomycetales</taxon>
        <taxon>Saccharomycetaceae</taxon>
        <taxon>Eremothecium</taxon>
    </lineage>
</organism>
<comment type="subcellular location">
    <subcellularLocation>
        <location evidence="1">Mitochondrion inner membrane</location>
        <topology evidence="1">Multi-pass membrane protein</topology>
    </subcellularLocation>
</comment>
<evidence type="ECO:0000256" key="2">
    <source>
        <dbReference type="ARBA" id="ARBA00005687"/>
    </source>
</evidence>
<name>G8JU83_ERECY</name>
<evidence type="ECO:0000256" key="10">
    <source>
        <dbReference type="ARBA" id="ARBA00040573"/>
    </source>
</evidence>
<evidence type="ECO:0000313" key="12">
    <source>
        <dbReference type="Proteomes" id="UP000006790"/>
    </source>
</evidence>
<comment type="function">
    <text evidence="9">Involved in the organization of the mitochondrial membranes and the global structure of the mitochondria. Also required for mitochondrial distribution and mobility as well as for the maintenance of mitochondrial DNA nucleoids structures.</text>
</comment>
<comment type="similarity">
    <text evidence="2">Belongs to the MDM31/MDM32 family.</text>
</comment>
<dbReference type="InParanoid" id="G8JU83"/>
<keyword evidence="8" id="KW-0472">Membrane</keyword>
<dbReference type="OrthoDB" id="17678at2759"/>
<dbReference type="FunCoup" id="G8JU83">
    <property type="interactions" value="46"/>
</dbReference>
<evidence type="ECO:0000256" key="5">
    <source>
        <dbReference type="ARBA" id="ARBA00022946"/>
    </source>
</evidence>
<dbReference type="AlphaFoldDB" id="G8JU83"/>
<dbReference type="InterPro" id="IPR012571">
    <property type="entry name" value="Mdm31/Mdm32"/>
</dbReference>
<evidence type="ECO:0000256" key="4">
    <source>
        <dbReference type="ARBA" id="ARBA00022792"/>
    </source>
</evidence>
<evidence type="ECO:0000256" key="6">
    <source>
        <dbReference type="ARBA" id="ARBA00022989"/>
    </source>
</evidence>
<dbReference type="GO" id="GO:0006873">
    <property type="term" value="P:intracellular monoatomic ion homeostasis"/>
    <property type="evidence" value="ECO:0007669"/>
    <property type="project" value="EnsemblFungi"/>
</dbReference>
<dbReference type="PANTHER" id="PTHR31068">
    <property type="entry name" value="MITOCHONDRIAL DISTRIBUTION AND MORPHOLOGY PROTEIN 31"/>
    <property type="match status" value="1"/>
</dbReference>
<sequence>MLHCVRASFLKLVKRPNIVQFNYGHLAVVRPVLYRFSNRRWYSEKVNLPKPNIVDNTGRSSVGDLENSSDYLHIQNILLQKNQQRITKQKLLNEASGFYERFKISTKWFLIRENRPFNGEEISTLFSWLILSQVVWVILGTTTFVSLLLFTANTVFAKEIVGKLVGNCLNKYIEGVDVEFQDALVPEWKKGNISFQKVKIKTTDNDGFNKRTNQLISFDLSFNRINLTLSVRKWLRGQGLIQNLYISGMKGDVSIQKEQKDYRLIDWFSNPNYELGEVQVDDSCISFSDVENDQKFRLSIYNMQMSQLRLQWCLPDIFNADVVSGAINHSLFSIHKRQPKLCYLNDFENDLSPWERITRLRLNPISVRDLGLDKSNAFNWIQGGQVEIIADLMLPKKYSEPSKFEEDNKYVVMDLKFTFRDLAARMGEVTPKLSDNKELLSFDELRPIIAFINTQRGAFHSIRDFDSSNPVWPTKVSIDKKSYPDKTVISSGAATWPEGEKMIQLNREIIKYHDHPSSKDNELVLTGRIVKDINDLKNMFLFKETGVYDQLTMELYADLMKMIEETEYKKKNDWVKLWGTTVASQILIFGLGAIV</sequence>
<gene>
    <name evidence="11" type="ordered locus">Ecym_4551</name>
</gene>
<reference evidence="12" key="1">
    <citation type="journal article" date="2012" name="G3 (Bethesda)">
        <title>Pichia sorbitophila, an interspecies yeast hybrid reveals early steps of genome resolution following polyploidization.</title>
        <authorList>
            <person name="Leh Louis V."/>
            <person name="Despons L."/>
            <person name="Friedrich A."/>
            <person name="Martin T."/>
            <person name="Durrens P."/>
            <person name="Casaregola S."/>
            <person name="Neuveglise C."/>
            <person name="Fairhead C."/>
            <person name="Marck C."/>
            <person name="Cruz J.A."/>
            <person name="Straub M.L."/>
            <person name="Kugler V."/>
            <person name="Sacerdot C."/>
            <person name="Uzunov Z."/>
            <person name="Thierry A."/>
            <person name="Weiss S."/>
            <person name="Bleykasten C."/>
            <person name="De Montigny J."/>
            <person name="Jacques N."/>
            <person name="Jung P."/>
            <person name="Lemaire M."/>
            <person name="Mallet S."/>
            <person name="Morel G."/>
            <person name="Richard G.F."/>
            <person name="Sarkar A."/>
            <person name="Savel G."/>
            <person name="Schacherer J."/>
            <person name="Seret M.L."/>
            <person name="Talla E."/>
            <person name="Samson G."/>
            <person name="Jubin C."/>
            <person name="Poulain J."/>
            <person name="Vacherie B."/>
            <person name="Barbe V."/>
            <person name="Pelletier E."/>
            <person name="Sherman D.J."/>
            <person name="Westhof E."/>
            <person name="Weissenbach J."/>
            <person name="Baret P.V."/>
            <person name="Wincker P."/>
            <person name="Gaillardin C."/>
            <person name="Dujon B."/>
            <person name="Souciet J.L."/>
        </authorList>
    </citation>
    <scope>NUCLEOTIDE SEQUENCE [LARGE SCALE GENOMIC DNA]</scope>
    <source>
        <strain evidence="12">CBS 270.75 / DBVPG 7215 / KCTC 17166 / NRRL Y-17582</strain>
    </source>
</reference>
<evidence type="ECO:0000256" key="9">
    <source>
        <dbReference type="ARBA" id="ARBA00025191"/>
    </source>
</evidence>
<evidence type="ECO:0000256" key="1">
    <source>
        <dbReference type="ARBA" id="ARBA00004448"/>
    </source>
</evidence>
<keyword evidence="5" id="KW-0809">Transit peptide</keyword>
<dbReference type="GO" id="GO:0005743">
    <property type="term" value="C:mitochondrial inner membrane"/>
    <property type="evidence" value="ECO:0007669"/>
    <property type="project" value="UniProtKB-SubCell"/>
</dbReference>
<dbReference type="RefSeq" id="XP_003646403.1">
    <property type="nucleotide sequence ID" value="XM_003646355.1"/>
</dbReference>
<keyword evidence="4" id="KW-0999">Mitochondrion inner membrane</keyword>
<dbReference type="PANTHER" id="PTHR31068:SF1">
    <property type="entry name" value="MITOCHONDRIAL DISTRIBUTION AND MORPHOLOGY PROTEIN 32"/>
    <property type="match status" value="1"/>
</dbReference>
<dbReference type="GeneID" id="11470142"/>
<proteinExistence type="inferred from homology"/>
<dbReference type="Pfam" id="PF08118">
    <property type="entry name" value="MDM31_MDM32"/>
    <property type="match status" value="2"/>
</dbReference>
<dbReference type="GO" id="GO:0000001">
    <property type="term" value="P:mitochondrion inheritance"/>
    <property type="evidence" value="ECO:0007669"/>
    <property type="project" value="EnsemblFungi"/>
</dbReference>
<dbReference type="GO" id="GO:0007005">
    <property type="term" value="P:mitochondrion organization"/>
    <property type="evidence" value="ECO:0007669"/>
    <property type="project" value="EnsemblFungi"/>
</dbReference>
<keyword evidence="7" id="KW-0496">Mitochondrion</keyword>
<dbReference type="KEGG" id="erc:Ecym_4551"/>